<feature type="region of interest" description="Disordered" evidence="3">
    <location>
        <begin position="1455"/>
        <end position="1474"/>
    </location>
</feature>
<feature type="domain" description="DNA2/NAM7 helicase-like C-terminal" evidence="5">
    <location>
        <begin position="1166"/>
        <end position="1358"/>
    </location>
</feature>
<dbReference type="Pfam" id="PF21144">
    <property type="entry name" value="Aquarius_N_3rd"/>
    <property type="match status" value="1"/>
</dbReference>
<sequence length="1474" mass="166713">MPTAKRTRGAAGRAAAAREPPKDTTDGRPTPAEVEEQEHQFVQLARQHWLKPSKKTAKVKVKNDVVKQGIWDVLEQDGFSYKLLLLLESLQTLESYLWPGYSEQASNYHVLILALICNVKRREHLETWSKLAETDHIGAVSDKLLIEIFEERPDDFSSLFRRILSMTLDRTLSTTLRTHLLCFLIHAFQSLDCSIVRKECAPLVSIGIWHNLSSEKRLEAHLDSTPHLRKAWRAAQKRYDAADEATKARLRFERSWLYTLVLDFINQLYDENKSGTSQASLKASAPMLTVATDQTLLYCERFTEFICDLQSQLPTRRYVNALVQDLHLTPLMRLSPLYNDAGSALLRDLHALLFHYTFFAIDDQSGIQLSRTEAFDRHCTLLGKLQRIALKHFKDKLTILALSNYGSIDKREELVSHLEPLTDDELLNLVNLLDLRSSYPEGLTLTIDRNFLLEFLLTTFERKKTFQDTAQRIGIVPTEDSLFDDTFQRADSYDGSRPLALPKLNLQYLSVGDFLWRALVLYRCESFYGIRKDIEAALRRLRPESRRPGETHFAGFSKMAMPISKPTILEVVPALVGDDKPSMVRAEVSFDARRLGDNVRREWDTLRPGDVVFLLAVQPPATGQAAANGSRQPQSEAEKAGVLVVRTAEVLQVTDDRGRHARETAERLDQKRRIQLKLDSASYAQDAEQAAAGKPDVYAGINLLLRRNKRENNFKPVLDSIRTLVLSDMPLPTWLHEVFLGYGDPAGAHYKNLPNRLKTIDYRDTFLGWQHLVESLPGKTVEPDDDVTGSFGPPYVLEAVDKVEEPRGGKPSKKRRRDAEPALLSEVETFKVSTYKPPNNGPYPIDAPKQNTVRFTPAQVEAIMSGTQLGLTVIVGPPGTGKTDVATQIINNIYHNFPEQKTLLIAHSNQALNQLFAKIVALDIDERHLLRLGHGEEELDTEGSFSKYGRVESFLDNRDRFLFEVKKLAASLGAPGAHENSAETAGYFNVAYVEPAWAKFLRVAESDSSSASDIVQSFPFHAYFSDAPQPLFPPEADRAQVLDIAQGCYRHISKIFSELADIRPFEILRREKDKANYLLTNEARIVAMTTTHAAMRRGEIAALGFHYDNVVMEEAAQITEIETFIPLAMQKPVNGQLPLQRVVLCGDHFQNSPVIQSLAFRHYANLEQSLFSRLVRLGVPTVTLDQQGRARPSIAKLYAWRYPKLDNLPDVLTNPEFLRANAGFKYDFQFINVPNYKGRGETEPTPHFIQNLGEAEYAVAIYQYMRLLGYPAEKISILTTYAGQRALVKDVLAHRCASSPIFGLPKAVATVDKYQGEQNDYIILSLTRTSRVGYLRDVRRMTVAFSRARLGLYVLGRREVFEACPELRPAFDVLLQRPDKLMLVTGELWPTERPSTEEEAPVEGEVAMEGVEHIGQYVYEMSMTKLQQLQEEQGVPMEGTIDETEEEIQAGYYDEEEEKALEPDILEVREGEAS</sequence>
<dbReference type="PANTHER" id="PTHR10887">
    <property type="entry name" value="DNA2/NAM7 HELICASE FAMILY"/>
    <property type="match status" value="1"/>
</dbReference>
<evidence type="ECO:0000313" key="9">
    <source>
        <dbReference type="EMBL" id="TFB01774.1"/>
    </source>
</evidence>
<comment type="subcellular location">
    <subcellularLocation>
        <location evidence="2">Nucleus</location>
    </subcellularLocation>
</comment>
<evidence type="ECO:0000259" key="4">
    <source>
        <dbReference type="Pfam" id="PF13086"/>
    </source>
</evidence>
<dbReference type="Pfam" id="PF13086">
    <property type="entry name" value="AAA_11"/>
    <property type="match status" value="1"/>
</dbReference>
<dbReference type="PIRSF" id="PIRSF038901">
    <property type="entry name" value="AQR_cwf11"/>
    <property type="match status" value="1"/>
</dbReference>
<gene>
    <name evidence="9" type="ORF">CCMA1212_006232</name>
</gene>
<evidence type="ECO:0000259" key="8">
    <source>
        <dbReference type="Pfam" id="PF21144"/>
    </source>
</evidence>
<feature type="domain" description="RNA helicase aquarius N-terminal" evidence="6">
    <location>
        <begin position="40"/>
        <end position="464"/>
    </location>
</feature>
<dbReference type="InterPro" id="IPR027417">
    <property type="entry name" value="P-loop_NTPase"/>
</dbReference>
<dbReference type="InterPro" id="IPR045055">
    <property type="entry name" value="DNA2/NAM7-like"/>
</dbReference>
<organism evidence="9 10">
    <name type="scientific">Trichoderma ghanense</name>
    <dbReference type="NCBI Taxonomy" id="65468"/>
    <lineage>
        <taxon>Eukaryota</taxon>
        <taxon>Fungi</taxon>
        <taxon>Dikarya</taxon>
        <taxon>Ascomycota</taxon>
        <taxon>Pezizomycotina</taxon>
        <taxon>Sordariomycetes</taxon>
        <taxon>Hypocreomycetidae</taxon>
        <taxon>Hypocreales</taxon>
        <taxon>Hypocreaceae</taxon>
        <taxon>Trichoderma</taxon>
    </lineage>
</organism>
<protein>
    <recommendedName>
        <fullName evidence="2">Pre-mRNA-splicing factor</fullName>
    </recommendedName>
</protein>
<evidence type="ECO:0000256" key="2">
    <source>
        <dbReference type="PIRNR" id="PIRNR038901"/>
    </source>
</evidence>
<dbReference type="Gene3D" id="3.40.50.300">
    <property type="entry name" value="P-loop containing nucleotide triphosphate hydrolases"/>
    <property type="match status" value="2"/>
</dbReference>
<reference evidence="9 10" key="1">
    <citation type="submission" date="2018-01" db="EMBL/GenBank/DDBJ databases">
        <title>Genome characterization of the sugarcane-associated fungus Trichoderma ghanense CCMA-1212 and their application in lignocelulose bioconversion.</title>
        <authorList>
            <person name="Steindorff A.S."/>
            <person name="Mendes T.D."/>
            <person name="Vilela E.S.D."/>
            <person name="Rodrigues D.S."/>
            <person name="Formighieri E.F."/>
            <person name="Melo I.S."/>
            <person name="Favaro L.C.L."/>
        </authorList>
    </citation>
    <scope>NUCLEOTIDE SEQUENCE [LARGE SCALE GENOMIC DNA]</scope>
    <source>
        <strain evidence="9 10">CCMA-1212</strain>
    </source>
</reference>
<dbReference type="Pfam" id="PF21143">
    <property type="entry name" value="Aquarius_N_2nd"/>
    <property type="match status" value="1"/>
</dbReference>
<dbReference type="Pfam" id="PF13087">
    <property type="entry name" value="AAA_12"/>
    <property type="match status" value="1"/>
</dbReference>
<comment type="subunit">
    <text evidence="2">Belongs to the 40S cdc5-associated complex (or cwf complex), a spliceosome sub-complex reminiscent of a late-stage spliceosome.</text>
</comment>
<feature type="region of interest" description="Disordered" evidence="3">
    <location>
        <begin position="1"/>
        <end position="36"/>
    </location>
</feature>
<accession>A0ABY2H1G1</accession>
<evidence type="ECO:0000256" key="1">
    <source>
        <dbReference type="ARBA" id="ARBA00022806"/>
    </source>
</evidence>
<dbReference type="InterPro" id="IPR026300">
    <property type="entry name" value="CWF11_fam"/>
</dbReference>
<comment type="function">
    <text evidence="2">Involved in mRNA splicing where it associates with cdc5 and the other cwf proteins as part of the spliceosome.</text>
</comment>
<keyword evidence="2" id="KW-0507">mRNA processing</keyword>
<evidence type="ECO:0000259" key="6">
    <source>
        <dbReference type="Pfam" id="PF16399"/>
    </source>
</evidence>
<keyword evidence="10" id="KW-1185">Reference proteome</keyword>
<keyword evidence="2" id="KW-0539">Nucleus</keyword>
<feature type="compositionally biased region" description="Low complexity" evidence="3">
    <location>
        <begin position="9"/>
        <end position="18"/>
    </location>
</feature>
<feature type="domain" description="DNA2/NAM7 helicase helicase" evidence="4">
    <location>
        <begin position="863"/>
        <end position="1157"/>
    </location>
</feature>
<dbReference type="SUPFAM" id="SSF52540">
    <property type="entry name" value="P-loop containing nucleoside triphosphate hydrolases"/>
    <property type="match status" value="1"/>
</dbReference>
<dbReference type="InterPro" id="IPR032174">
    <property type="entry name" value="Aquarius_N"/>
</dbReference>
<dbReference type="InterPro" id="IPR048967">
    <property type="entry name" value="Aquarius_insert"/>
</dbReference>
<keyword evidence="1" id="KW-0547">Nucleotide-binding</keyword>
<dbReference type="Proteomes" id="UP001642720">
    <property type="component" value="Unassembled WGS sequence"/>
</dbReference>
<dbReference type="GeneID" id="300577915"/>
<dbReference type="InterPro" id="IPR041679">
    <property type="entry name" value="DNA2/NAM7-like_C"/>
</dbReference>
<feature type="domain" description="RNA helicase aquarius insertion" evidence="8">
    <location>
        <begin position="755"/>
        <end position="847"/>
    </location>
</feature>
<feature type="domain" description="RNA helicase aquarius beta-barrel" evidence="7">
    <location>
        <begin position="543"/>
        <end position="707"/>
    </location>
</feature>
<dbReference type="EMBL" id="PPTA01000008">
    <property type="protein sequence ID" value="TFB01774.1"/>
    <property type="molecule type" value="Genomic_DNA"/>
</dbReference>
<dbReference type="InterPro" id="IPR048966">
    <property type="entry name" value="Aquarius_b-barrel"/>
</dbReference>
<keyword evidence="1" id="KW-0378">Hydrolase</keyword>
<dbReference type="PANTHER" id="PTHR10887:SF5">
    <property type="entry name" value="RNA HELICASE AQUARIUS"/>
    <property type="match status" value="1"/>
</dbReference>
<evidence type="ECO:0000313" key="10">
    <source>
        <dbReference type="Proteomes" id="UP001642720"/>
    </source>
</evidence>
<proteinExistence type="inferred from homology"/>
<dbReference type="CDD" id="cd18808">
    <property type="entry name" value="SF1_C_Upf1"/>
    <property type="match status" value="1"/>
</dbReference>
<dbReference type="InterPro" id="IPR041677">
    <property type="entry name" value="DNA2/NAM7_AAA_11"/>
</dbReference>
<evidence type="ECO:0000256" key="3">
    <source>
        <dbReference type="SAM" id="MobiDB-lite"/>
    </source>
</evidence>
<dbReference type="RefSeq" id="XP_073557975.1">
    <property type="nucleotide sequence ID" value="XM_073703465.1"/>
</dbReference>
<dbReference type="CDD" id="cd17935">
    <property type="entry name" value="EEXXQc_AQR"/>
    <property type="match status" value="1"/>
</dbReference>
<feature type="compositionally biased region" description="Basic and acidic residues" evidence="3">
    <location>
        <begin position="1460"/>
        <end position="1474"/>
    </location>
</feature>
<evidence type="ECO:0000259" key="7">
    <source>
        <dbReference type="Pfam" id="PF21143"/>
    </source>
</evidence>
<comment type="caution">
    <text evidence="9">The sequence shown here is derived from an EMBL/GenBank/DDBJ whole genome shotgun (WGS) entry which is preliminary data.</text>
</comment>
<evidence type="ECO:0000259" key="5">
    <source>
        <dbReference type="Pfam" id="PF13087"/>
    </source>
</evidence>
<dbReference type="Pfam" id="PF16399">
    <property type="entry name" value="Aquarius_N_1st"/>
    <property type="match status" value="1"/>
</dbReference>
<keyword evidence="2" id="KW-0508">mRNA splicing</keyword>
<name>A0ABY2H1G1_9HYPO</name>
<keyword evidence="1" id="KW-0067">ATP-binding</keyword>
<keyword evidence="1" id="KW-0347">Helicase</keyword>
<dbReference type="InterPro" id="IPR047187">
    <property type="entry name" value="SF1_C_Upf1"/>
</dbReference>
<comment type="similarity">
    <text evidence="2">Belongs to the CWF11 family.</text>
</comment>